<protein>
    <recommendedName>
        <fullName evidence="2">Fatty acid hydroxylase domain-containing protein</fullName>
    </recommendedName>
</protein>
<organism evidence="3 4">
    <name type="scientific">Cylindrotheca closterium</name>
    <dbReference type="NCBI Taxonomy" id="2856"/>
    <lineage>
        <taxon>Eukaryota</taxon>
        <taxon>Sar</taxon>
        <taxon>Stramenopiles</taxon>
        <taxon>Ochrophyta</taxon>
        <taxon>Bacillariophyta</taxon>
        <taxon>Bacillariophyceae</taxon>
        <taxon>Bacillariophycidae</taxon>
        <taxon>Bacillariales</taxon>
        <taxon>Bacillariaceae</taxon>
        <taxon>Cylindrotheca</taxon>
    </lineage>
</organism>
<dbReference type="Proteomes" id="UP001295423">
    <property type="component" value="Unassembled WGS sequence"/>
</dbReference>
<proteinExistence type="predicted"/>
<feature type="transmembrane region" description="Helical" evidence="1">
    <location>
        <begin position="166"/>
        <end position="184"/>
    </location>
</feature>
<feature type="transmembrane region" description="Helical" evidence="1">
    <location>
        <begin position="70"/>
        <end position="89"/>
    </location>
</feature>
<comment type="caution">
    <text evidence="3">The sequence shown here is derived from an EMBL/GenBank/DDBJ whole genome shotgun (WGS) entry which is preliminary data.</text>
</comment>
<feature type="transmembrane region" description="Helical" evidence="1">
    <location>
        <begin position="34"/>
        <end position="58"/>
    </location>
</feature>
<dbReference type="Pfam" id="PF04116">
    <property type="entry name" value="FA_hydroxylase"/>
    <property type="match status" value="1"/>
</dbReference>
<gene>
    <name evidence="3" type="ORF">CYCCA115_LOCUS5405</name>
</gene>
<feature type="domain" description="Fatty acid hydroxylase" evidence="2">
    <location>
        <begin position="118"/>
        <end position="268"/>
    </location>
</feature>
<feature type="transmembrane region" description="Helical" evidence="1">
    <location>
        <begin position="109"/>
        <end position="129"/>
    </location>
</feature>
<reference evidence="3" key="1">
    <citation type="submission" date="2023-08" db="EMBL/GenBank/DDBJ databases">
        <authorList>
            <person name="Audoor S."/>
            <person name="Bilcke G."/>
        </authorList>
    </citation>
    <scope>NUCLEOTIDE SEQUENCE</scope>
</reference>
<dbReference type="GO" id="GO:0016491">
    <property type="term" value="F:oxidoreductase activity"/>
    <property type="evidence" value="ECO:0007669"/>
    <property type="project" value="InterPro"/>
</dbReference>
<dbReference type="EMBL" id="CAKOGP040000569">
    <property type="protein sequence ID" value="CAJ1936871.1"/>
    <property type="molecule type" value="Genomic_DNA"/>
</dbReference>
<dbReference type="GO" id="GO:0005506">
    <property type="term" value="F:iron ion binding"/>
    <property type="evidence" value="ECO:0007669"/>
    <property type="project" value="InterPro"/>
</dbReference>
<dbReference type="GO" id="GO:0008610">
    <property type="term" value="P:lipid biosynthetic process"/>
    <property type="evidence" value="ECO:0007669"/>
    <property type="project" value="InterPro"/>
</dbReference>
<evidence type="ECO:0000259" key="2">
    <source>
        <dbReference type="Pfam" id="PF04116"/>
    </source>
</evidence>
<name>A0AAD2FGH1_9STRA</name>
<sequence>MSTILEYFSKGYQNLRELQQSEDYVSLNASIHTIVFYTLILTVVLEVWSLPTLQLLWNKQPNGRELYAKALFWNIFNQYALAIPLYSVVGTFMTRNDDYHYYHDNNAMIRNLVEVVWILGGHAVGYYHVHKAFHLSPKWYKYHKFHHRFNSYVPPSAANAVEPVEYILAYLLPFVVTLALWPPFFTPKIHRHNVSMATLVISVLNLLVHTPKLEQKYLVASTTTSNNNNNNNNNNNSWTRWFVSTEDHLNHHRKLKCHYASPTFNVDNIVDDVKDAWSSATLK</sequence>
<keyword evidence="1" id="KW-1133">Transmembrane helix</keyword>
<accession>A0AAD2FGH1</accession>
<keyword evidence="1" id="KW-0812">Transmembrane</keyword>
<dbReference type="InterPro" id="IPR006694">
    <property type="entry name" value="Fatty_acid_hydroxylase"/>
</dbReference>
<keyword evidence="4" id="KW-1185">Reference proteome</keyword>
<dbReference type="AlphaFoldDB" id="A0AAD2FGH1"/>
<evidence type="ECO:0000256" key="1">
    <source>
        <dbReference type="SAM" id="Phobius"/>
    </source>
</evidence>
<keyword evidence="1" id="KW-0472">Membrane</keyword>
<evidence type="ECO:0000313" key="4">
    <source>
        <dbReference type="Proteomes" id="UP001295423"/>
    </source>
</evidence>
<evidence type="ECO:0000313" key="3">
    <source>
        <dbReference type="EMBL" id="CAJ1936871.1"/>
    </source>
</evidence>